<evidence type="ECO:0000313" key="8">
    <source>
        <dbReference type="Proteomes" id="UP000256379"/>
    </source>
</evidence>
<dbReference type="EMBL" id="NXLQ01000007">
    <property type="protein sequence ID" value="RDU66075.1"/>
    <property type="molecule type" value="Genomic_DNA"/>
</dbReference>
<dbReference type="PROSITE" id="PS01195">
    <property type="entry name" value="PEPT_TRNA_HYDROL_1"/>
    <property type="match status" value="1"/>
</dbReference>
<dbReference type="AlphaFoldDB" id="A0A3D8IM93"/>
<dbReference type="EC" id="3.1.1.29" evidence="1"/>
<keyword evidence="8" id="KW-1185">Reference proteome</keyword>
<keyword evidence="4" id="KW-0694">RNA-binding</keyword>
<evidence type="ECO:0000256" key="4">
    <source>
        <dbReference type="ARBA" id="ARBA00022884"/>
    </source>
</evidence>
<dbReference type="Proteomes" id="UP000256379">
    <property type="component" value="Unassembled WGS sequence"/>
</dbReference>
<dbReference type="PANTHER" id="PTHR17224:SF1">
    <property type="entry name" value="PEPTIDYL-TRNA HYDROLASE"/>
    <property type="match status" value="1"/>
</dbReference>
<dbReference type="InterPro" id="IPR001328">
    <property type="entry name" value="Pept_tRNA_hydro"/>
</dbReference>
<evidence type="ECO:0000256" key="2">
    <source>
        <dbReference type="ARBA" id="ARBA00022555"/>
    </source>
</evidence>
<dbReference type="PROSITE" id="PS01196">
    <property type="entry name" value="PEPT_TRNA_HYDROL_2"/>
    <property type="match status" value="1"/>
</dbReference>
<keyword evidence="2" id="KW-0820">tRNA-binding</keyword>
<organism evidence="7 8">
    <name type="scientific">Helicobacter didelphidarum</name>
    <dbReference type="NCBI Taxonomy" id="2040648"/>
    <lineage>
        <taxon>Bacteria</taxon>
        <taxon>Pseudomonadati</taxon>
        <taxon>Campylobacterota</taxon>
        <taxon>Epsilonproteobacteria</taxon>
        <taxon>Campylobacterales</taxon>
        <taxon>Helicobacteraceae</taxon>
        <taxon>Helicobacter</taxon>
    </lineage>
</organism>
<sequence>MQTILLVGLGNVGTQYAHTRHNIGFMCLDKLTSILNDENKQKSPLTEFYTRDSKNTERVNPHIISYNIESRLNNKNTQIIWKADKKNHCIKAEVSLKHFIESLRDNIQILRQFKFLAPKSFIKKHNATLPIPSTKQQYPNDYYRENEQKWIDFLQESFQEKLQSIHPDYNILMVAPTTFMNNSGECLRNIVQHYNIVKTIIIYDDLDTKFGSINFRYKGSSGGHNGLKSIHTYFGETYLRVKLGIATNIFLSEKASKIIGKSQDFEIISELFLQTLYEKFNFFEQFKTQSFFKILKNKLLKQNLLATNLESYYNEIWQKFQQFHKSGNDEIPHFVLSNFTPCESFVLEDILSYTSFVIIGAIFEWSYYSSLHKKDTNDFMSLDIFNVNFK</sequence>
<proteinExistence type="inferred from homology"/>
<reference evidence="7 8" key="1">
    <citation type="submission" date="2018-04" db="EMBL/GenBank/DDBJ databases">
        <title>Novel Campyloabacter and Helicobacter Species and Strains.</title>
        <authorList>
            <person name="Mannion A.J."/>
            <person name="Shen Z."/>
            <person name="Fox J.G."/>
        </authorList>
    </citation>
    <scope>NUCLEOTIDE SEQUENCE [LARGE SCALE GENOMIC DNA]</scope>
    <source>
        <strain evidence="7 8">MIT 17-337</strain>
    </source>
</reference>
<dbReference type="RefSeq" id="WP_115542845.1">
    <property type="nucleotide sequence ID" value="NZ_NXLQ01000007.1"/>
</dbReference>
<evidence type="ECO:0000313" key="7">
    <source>
        <dbReference type="EMBL" id="RDU66075.1"/>
    </source>
</evidence>
<evidence type="ECO:0000256" key="6">
    <source>
        <dbReference type="ARBA" id="ARBA00050038"/>
    </source>
</evidence>
<accession>A0A3D8IM93</accession>
<dbReference type="Gene3D" id="3.40.50.1470">
    <property type="entry name" value="Peptidyl-tRNA hydrolase"/>
    <property type="match status" value="2"/>
</dbReference>
<evidence type="ECO:0000256" key="3">
    <source>
        <dbReference type="ARBA" id="ARBA00022801"/>
    </source>
</evidence>
<protein>
    <recommendedName>
        <fullName evidence="6">Peptidyl-tRNA hydrolase</fullName>
        <ecNumber evidence="1">3.1.1.29</ecNumber>
    </recommendedName>
</protein>
<name>A0A3D8IM93_9HELI</name>
<evidence type="ECO:0000256" key="1">
    <source>
        <dbReference type="ARBA" id="ARBA00013260"/>
    </source>
</evidence>
<dbReference type="InterPro" id="IPR036416">
    <property type="entry name" value="Pept_tRNA_hydro_sf"/>
</dbReference>
<dbReference type="InterPro" id="IPR018171">
    <property type="entry name" value="Pept_tRNA_hydro_CS"/>
</dbReference>
<comment type="caution">
    <text evidence="7">The sequence shown here is derived from an EMBL/GenBank/DDBJ whole genome shotgun (WGS) entry which is preliminary data.</text>
</comment>
<dbReference type="GO" id="GO:0000049">
    <property type="term" value="F:tRNA binding"/>
    <property type="evidence" value="ECO:0007669"/>
    <property type="project" value="UniProtKB-KW"/>
</dbReference>
<evidence type="ECO:0000256" key="5">
    <source>
        <dbReference type="ARBA" id="ARBA00038063"/>
    </source>
</evidence>
<dbReference type="GO" id="GO:0004045">
    <property type="term" value="F:peptidyl-tRNA hydrolase activity"/>
    <property type="evidence" value="ECO:0007669"/>
    <property type="project" value="UniProtKB-EC"/>
</dbReference>
<dbReference type="SUPFAM" id="SSF53178">
    <property type="entry name" value="Peptidyl-tRNA hydrolase-like"/>
    <property type="match status" value="2"/>
</dbReference>
<comment type="similarity">
    <text evidence="5">Belongs to the PTH family.</text>
</comment>
<dbReference type="PANTHER" id="PTHR17224">
    <property type="entry name" value="PEPTIDYL-TRNA HYDROLASE"/>
    <property type="match status" value="1"/>
</dbReference>
<dbReference type="Pfam" id="PF01195">
    <property type="entry name" value="Pept_tRNA_hydro"/>
    <property type="match status" value="2"/>
</dbReference>
<gene>
    <name evidence="7" type="ORF">CQA53_04535</name>
</gene>
<dbReference type="OrthoDB" id="9800507at2"/>
<keyword evidence="3" id="KW-0378">Hydrolase</keyword>